<dbReference type="KEGG" id="rbg:BG454_17505"/>
<dbReference type="STRING" id="441209.GCA_001870665_03288"/>
<reference evidence="1 2" key="1">
    <citation type="submission" date="2017-11" db="EMBL/GenBank/DDBJ databases">
        <title>Revised Sequence and Annotation of the Rhodobaca barguzinensis strain alga05 Genome.</title>
        <authorList>
            <person name="Kopejtka K."/>
            <person name="Tomasch J.M."/>
            <person name="Bunk B."/>
            <person name="Koblizek M."/>
        </authorList>
    </citation>
    <scope>NUCLEOTIDE SEQUENCE [LARGE SCALE GENOMIC DNA]</scope>
    <source>
        <strain evidence="2">alga05</strain>
    </source>
</reference>
<protein>
    <submittedName>
        <fullName evidence="1">Uncharacterized protein</fullName>
    </submittedName>
</protein>
<evidence type="ECO:0000313" key="2">
    <source>
        <dbReference type="Proteomes" id="UP000228948"/>
    </source>
</evidence>
<dbReference type="AlphaFoldDB" id="A0A2K8KD78"/>
<sequence>MAMFFQSMVDLPVIRSDMPKMGRRVKSMFSHRELPSISGFVPFGRALLCPQMEDRLKAPLGMRCIDLITCIKSAADQNQICDFKD</sequence>
<dbReference type="Proteomes" id="UP000228948">
    <property type="component" value="Chromosome"/>
</dbReference>
<gene>
    <name evidence="1" type="ORF">BG454_17505</name>
</gene>
<proteinExistence type="predicted"/>
<dbReference type="EMBL" id="CP024899">
    <property type="protein sequence ID" value="ATX67384.1"/>
    <property type="molecule type" value="Genomic_DNA"/>
</dbReference>
<organism evidence="1 2">
    <name type="scientific">Roseinatronobacter bogoriensis subsp. barguzinensis</name>
    <dbReference type="NCBI Taxonomy" id="441209"/>
    <lineage>
        <taxon>Bacteria</taxon>
        <taxon>Pseudomonadati</taxon>
        <taxon>Pseudomonadota</taxon>
        <taxon>Alphaproteobacteria</taxon>
        <taxon>Rhodobacterales</taxon>
        <taxon>Paracoccaceae</taxon>
        <taxon>Roseinatronobacter</taxon>
    </lineage>
</organism>
<accession>A0A2K8KD78</accession>
<keyword evidence="2" id="KW-1185">Reference proteome</keyword>
<name>A0A2K8KD78_9RHOB</name>
<evidence type="ECO:0000313" key="1">
    <source>
        <dbReference type="EMBL" id="ATX67384.1"/>
    </source>
</evidence>